<dbReference type="Pfam" id="PF08327">
    <property type="entry name" value="AHSA1"/>
    <property type="match status" value="1"/>
</dbReference>
<dbReference type="EMBL" id="PYAT01000003">
    <property type="protein sequence ID" value="PSL40883.1"/>
    <property type="molecule type" value="Genomic_DNA"/>
</dbReference>
<dbReference type="InterPro" id="IPR013538">
    <property type="entry name" value="ASHA1/2-like_C"/>
</dbReference>
<evidence type="ECO:0000313" key="3">
    <source>
        <dbReference type="EMBL" id="PSL40883.1"/>
    </source>
</evidence>
<comment type="caution">
    <text evidence="3">The sequence shown here is derived from an EMBL/GenBank/DDBJ whole genome shotgun (WGS) entry which is preliminary data.</text>
</comment>
<sequence length="163" mass="18341">MTGLINEPIAKAEMMIRRPVNEVFQAFVNPAITTKFWFTTSSGPLETGKNVIWEWDMYGVSTKVHVIEVEENQRILIEWEESYGYTPVEWIFSSRGINNTYVSITNTGFKGTPDDIVKQAIDAMGGFTMVLCGLKALLEHKVELNLIADKAPNAHLKREDSAS</sequence>
<dbReference type="Gene3D" id="3.30.530.20">
    <property type="match status" value="1"/>
</dbReference>
<name>A0A2P8H3V0_9BACL</name>
<dbReference type="CDD" id="cd08901">
    <property type="entry name" value="SRPBCC_CalC_Aha1-like_8"/>
    <property type="match status" value="1"/>
</dbReference>
<organism evidence="3 4">
    <name type="scientific">Planomicrobium soli</name>
    <dbReference type="NCBI Taxonomy" id="1176648"/>
    <lineage>
        <taxon>Bacteria</taxon>
        <taxon>Bacillati</taxon>
        <taxon>Bacillota</taxon>
        <taxon>Bacilli</taxon>
        <taxon>Bacillales</taxon>
        <taxon>Caryophanaceae</taxon>
        <taxon>Planomicrobium</taxon>
    </lineage>
</organism>
<evidence type="ECO:0000313" key="4">
    <source>
        <dbReference type="Proteomes" id="UP000242682"/>
    </source>
</evidence>
<dbReference type="RefSeq" id="WP_106532397.1">
    <property type="nucleotide sequence ID" value="NZ_PYAT01000003.1"/>
</dbReference>
<protein>
    <submittedName>
        <fullName evidence="3">Uncharacterized protein YndB with AHSA1/START domain</fullName>
    </submittedName>
</protein>
<keyword evidence="4" id="KW-1185">Reference proteome</keyword>
<dbReference type="SUPFAM" id="SSF55961">
    <property type="entry name" value="Bet v1-like"/>
    <property type="match status" value="1"/>
</dbReference>
<gene>
    <name evidence="3" type="ORF">B0H99_10315</name>
</gene>
<dbReference type="Proteomes" id="UP000242682">
    <property type="component" value="Unassembled WGS sequence"/>
</dbReference>
<proteinExistence type="inferred from homology"/>
<reference evidence="3 4" key="1">
    <citation type="submission" date="2018-03" db="EMBL/GenBank/DDBJ databases">
        <title>Genomic Encyclopedia of Type Strains, Phase III (KMG-III): the genomes of soil and plant-associated and newly described type strains.</title>
        <authorList>
            <person name="Whitman W."/>
        </authorList>
    </citation>
    <scope>NUCLEOTIDE SEQUENCE [LARGE SCALE GENOMIC DNA]</scope>
    <source>
        <strain evidence="3 4">CGMCC 1.12259</strain>
    </source>
</reference>
<evidence type="ECO:0000259" key="2">
    <source>
        <dbReference type="Pfam" id="PF08327"/>
    </source>
</evidence>
<dbReference type="AlphaFoldDB" id="A0A2P8H3V0"/>
<dbReference type="OrthoDB" id="2364866at2"/>
<comment type="similarity">
    <text evidence="1">Belongs to the AHA1 family.</text>
</comment>
<evidence type="ECO:0000256" key="1">
    <source>
        <dbReference type="ARBA" id="ARBA00006817"/>
    </source>
</evidence>
<accession>A0A2P8H3V0</accession>
<dbReference type="InterPro" id="IPR023393">
    <property type="entry name" value="START-like_dom_sf"/>
</dbReference>
<feature type="domain" description="Activator of Hsp90 ATPase homologue 1/2-like C-terminal" evidence="2">
    <location>
        <begin position="19"/>
        <end position="139"/>
    </location>
</feature>